<dbReference type="PANTHER" id="PTHR12911">
    <property type="entry name" value="SAD1/UNC-84-LIKE PROTEIN-RELATED"/>
    <property type="match status" value="1"/>
</dbReference>
<evidence type="ECO:0000259" key="6">
    <source>
        <dbReference type="PROSITE" id="PS51469"/>
    </source>
</evidence>
<dbReference type="Proteomes" id="UP001591681">
    <property type="component" value="Unassembled WGS sequence"/>
</dbReference>
<proteinExistence type="predicted"/>
<evidence type="ECO:0000313" key="7">
    <source>
        <dbReference type="EMBL" id="KAL2091770.1"/>
    </source>
</evidence>
<feature type="coiled-coil region" evidence="5">
    <location>
        <begin position="55"/>
        <end position="93"/>
    </location>
</feature>
<comment type="subcellular location">
    <subcellularLocation>
        <location evidence="1">Nucleus inner membrane</location>
    </subcellularLocation>
</comment>
<keyword evidence="2" id="KW-0812">Transmembrane</keyword>
<evidence type="ECO:0000256" key="1">
    <source>
        <dbReference type="ARBA" id="ARBA00004540"/>
    </source>
</evidence>
<keyword evidence="8" id="KW-1185">Reference proteome</keyword>
<dbReference type="InterPro" id="IPR012919">
    <property type="entry name" value="SUN_dom"/>
</dbReference>
<dbReference type="InterPro" id="IPR045119">
    <property type="entry name" value="SUN1-5"/>
</dbReference>
<reference evidence="7 8" key="1">
    <citation type="submission" date="2024-09" db="EMBL/GenBank/DDBJ databases">
        <title>A chromosome-level genome assembly of Gray's grenadier anchovy, Coilia grayii.</title>
        <authorList>
            <person name="Fu Z."/>
        </authorList>
    </citation>
    <scope>NUCLEOTIDE SEQUENCE [LARGE SCALE GENOMIC DNA]</scope>
    <source>
        <strain evidence="7">G4</strain>
        <tissue evidence="7">Muscle</tissue>
    </source>
</reference>
<keyword evidence="5" id="KW-0175">Coiled coil</keyword>
<accession>A0ABD1JY55</accession>
<evidence type="ECO:0000256" key="2">
    <source>
        <dbReference type="ARBA" id="ARBA00022692"/>
    </source>
</evidence>
<dbReference type="Gene3D" id="2.60.120.260">
    <property type="entry name" value="Galactose-binding domain-like"/>
    <property type="match status" value="1"/>
</dbReference>
<feature type="domain" description="SUN" evidence="6">
    <location>
        <begin position="120"/>
        <end position="272"/>
    </location>
</feature>
<evidence type="ECO:0000256" key="5">
    <source>
        <dbReference type="SAM" id="Coils"/>
    </source>
</evidence>
<protein>
    <recommendedName>
        <fullName evidence="6">SUN domain-containing protein</fullName>
    </recommendedName>
</protein>
<dbReference type="Pfam" id="PF07738">
    <property type="entry name" value="Sad1_UNC"/>
    <property type="match status" value="1"/>
</dbReference>
<dbReference type="PROSITE" id="PS51469">
    <property type="entry name" value="SUN"/>
    <property type="match status" value="1"/>
</dbReference>
<dbReference type="AlphaFoldDB" id="A0ABD1JY55"/>
<keyword evidence="4" id="KW-0472">Membrane</keyword>
<comment type="caution">
    <text evidence="7">The sequence shown here is derived from an EMBL/GenBank/DDBJ whole genome shotgun (WGS) entry which is preliminary data.</text>
</comment>
<name>A0ABD1JY55_9TELE</name>
<evidence type="ECO:0000256" key="4">
    <source>
        <dbReference type="ARBA" id="ARBA00023136"/>
    </source>
</evidence>
<keyword evidence="3" id="KW-1133">Transmembrane helix</keyword>
<dbReference type="GO" id="GO:0005637">
    <property type="term" value="C:nuclear inner membrane"/>
    <property type="evidence" value="ECO:0007669"/>
    <property type="project" value="UniProtKB-SubCell"/>
</dbReference>
<sequence>MLGLVQARSGPGREERMLDPADCVCLLQDPRTVAHLSLFCQEVLERIDREDARWKESWTKELDVVKRQMEFLKKDGERRVSELKKELTDWLKQELQTRLGQDRKSVVLHPELQGALEGLEKRLLQRLSQEEHKQQGDLWRILGESLQKEELAAITVKPEVHPGRCWAFEGTEGFITIALSYPVCVTHVTLEHIPKSLSPTGRIDSATRDFAIYGWSGCAELEEGDILGRFTYDSDGEPIQTFQLQLPLRVLSNWGNPEYTCIYRFRVHSQKPLR</sequence>
<dbReference type="EMBL" id="JBHFQA010000010">
    <property type="protein sequence ID" value="KAL2091770.1"/>
    <property type="molecule type" value="Genomic_DNA"/>
</dbReference>
<gene>
    <name evidence="7" type="ORF">ACEWY4_011568</name>
</gene>
<organism evidence="7 8">
    <name type="scientific">Coilia grayii</name>
    <name type="common">Gray's grenadier anchovy</name>
    <dbReference type="NCBI Taxonomy" id="363190"/>
    <lineage>
        <taxon>Eukaryota</taxon>
        <taxon>Metazoa</taxon>
        <taxon>Chordata</taxon>
        <taxon>Craniata</taxon>
        <taxon>Vertebrata</taxon>
        <taxon>Euteleostomi</taxon>
        <taxon>Actinopterygii</taxon>
        <taxon>Neopterygii</taxon>
        <taxon>Teleostei</taxon>
        <taxon>Clupei</taxon>
        <taxon>Clupeiformes</taxon>
        <taxon>Clupeoidei</taxon>
        <taxon>Engraulidae</taxon>
        <taxon>Coilinae</taxon>
        <taxon>Coilia</taxon>
    </lineage>
</organism>
<evidence type="ECO:0000313" key="8">
    <source>
        <dbReference type="Proteomes" id="UP001591681"/>
    </source>
</evidence>
<evidence type="ECO:0000256" key="3">
    <source>
        <dbReference type="ARBA" id="ARBA00022989"/>
    </source>
</evidence>
<dbReference type="PANTHER" id="PTHR12911:SF22">
    <property type="entry name" value="SUN DOMAIN-CONTAINING PROTEIN 2"/>
    <property type="match status" value="1"/>
</dbReference>